<dbReference type="AlphaFoldDB" id="A0A445ESF7"/>
<comment type="similarity">
    <text evidence="1">Belongs to the expansin family.</text>
</comment>
<dbReference type="GO" id="GO:0009653">
    <property type="term" value="P:anatomical structure morphogenesis"/>
    <property type="evidence" value="ECO:0007669"/>
    <property type="project" value="UniProtKB-ARBA"/>
</dbReference>
<evidence type="ECO:0000256" key="1">
    <source>
        <dbReference type="RuleBase" id="RU003460"/>
    </source>
</evidence>
<dbReference type="SMART" id="SM00837">
    <property type="entry name" value="DPBB_1"/>
    <property type="match status" value="1"/>
</dbReference>
<dbReference type="PANTHER" id="PTHR31692:SF10">
    <property type="entry name" value="EXPANSIN-B1-LIKE PROTEIN"/>
    <property type="match status" value="1"/>
</dbReference>
<dbReference type="InterPro" id="IPR036908">
    <property type="entry name" value="RlpA-like_sf"/>
</dbReference>
<dbReference type="InterPro" id="IPR007117">
    <property type="entry name" value="Expansin_CBD"/>
</dbReference>
<dbReference type="InterPro" id="IPR036749">
    <property type="entry name" value="Expansin_CBD_sf"/>
</dbReference>
<name>A0A445ESF7_ARAHY</name>
<dbReference type="Gene3D" id="2.60.40.760">
    <property type="entry name" value="Expansin, cellulose-binding-like domain"/>
    <property type="match status" value="1"/>
</dbReference>
<feature type="chain" id="PRO_5019042472" description="Expansin-like B1" evidence="2">
    <location>
        <begin position="26"/>
        <end position="254"/>
    </location>
</feature>
<reference evidence="5 6" key="1">
    <citation type="submission" date="2019-01" db="EMBL/GenBank/DDBJ databases">
        <title>Sequencing of cultivated peanut Arachis hypogaea provides insights into genome evolution and oil improvement.</title>
        <authorList>
            <person name="Chen X."/>
        </authorList>
    </citation>
    <scope>NUCLEOTIDE SEQUENCE [LARGE SCALE GENOMIC DNA]</scope>
    <source>
        <strain evidence="6">cv. Fuhuasheng</strain>
        <tissue evidence="5">Leaves</tissue>
    </source>
</reference>
<accession>A0A445ESF7</accession>
<dbReference type="SUPFAM" id="SSF49590">
    <property type="entry name" value="PHL pollen allergen"/>
    <property type="match status" value="1"/>
</dbReference>
<dbReference type="Pfam" id="PF01357">
    <property type="entry name" value="Expansin_C"/>
    <property type="match status" value="1"/>
</dbReference>
<dbReference type="InterPro" id="IPR009009">
    <property type="entry name" value="RlpA-like_DPBB"/>
</dbReference>
<feature type="domain" description="Expansin-like CBD" evidence="4">
    <location>
        <begin position="167"/>
        <end position="249"/>
    </location>
</feature>
<dbReference type="EMBL" id="SDMP01000001">
    <property type="protein sequence ID" value="RYR78253.1"/>
    <property type="molecule type" value="Genomic_DNA"/>
</dbReference>
<dbReference type="SUPFAM" id="SSF50685">
    <property type="entry name" value="Barwin-like endoglucanases"/>
    <property type="match status" value="1"/>
</dbReference>
<dbReference type="PROSITE" id="PS50842">
    <property type="entry name" value="EXPANSIN_EG45"/>
    <property type="match status" value="1"/>
</dbReference>
<dbReference type="Proteomes" id="UP000289738">
    <property type="component" value="Chromosome A01"/>
</dbReference>
<dbReference type="STRING" id="3818.A0A445ESF7"/>
<sequence length="254" mass="28403">MELSFMHKLGVVCLILLVLNSAVCCFADSYRKSRASYYNTPDGYGNPWGACGYGEYGRTVNGGNVAAVSGDIWKGGNGCGACYQIRCKIAQYCDEDGTRVVVTDYGEGDRTEFIMSEHAFSNLARDSAASAKLMKYGVVDIEYKRVSCKYSNRNVLVKIHEKSNNPYYFAMLLLNVGGKCDVAAVQLWQEDHKEWSPLRRVYGTVFDYENPPSGKITLRFQMDCGERLVWVHPKKPIPSDWNAGEAYDTGLQIN</sequence>
<gene>
    <name evidence="5" type="ORF">Ahy_A01g002989</name>
</gene>
<organism evidence="5 6">
    <name type="scientific">Arachis hypogaea</name>
    <name type="common">Peanut</name>
    <dbReference type="NCBI Taxonomy" id="3818"/>
    <lineage>
        <taxon>Eukaryota</taxon>
        <taxon>Viridiplantae</taxon>
        <taxon>Streptophyta</taxon>
        <taxon>Embryophyta</taxon>
        <taxon>Tracheophyta</taxon>
        <taxon>Spermatophyta</taxon>
        <taxon>Magnoliopsida</taxon>
        <taxon>eudicotyledons</taxon>
        <taxon>Gunneridae</taxon>
        <taxon>Pentapetalae</taxon>
        <taxon>rosids</taxon>
        <taxon>fabids</taxon>
        <taxon>Fabales</taxon>
        <taxon>Fabaceae</taxon>
        <taxon>Papilionoideae</taxon>
        <taxon>50 kb inversion clade</taxon>
        <taxon>dalbergioids sensu lato</taxon>
        <taxon>Dalbergieae</taxon>
        <taxon>Pterocarpus clade</taxon>
        <taxon>Arachis</taxon>
    </lineage>
</organism>
<evidence type="ECO:0000313" key="5">
    <source>
        <dbReference type="EMBL" id="RYR78253.1"/>
    </source>
</evidence>
<dbReference type="Gramene" id="arahy.Tifrunner.gnm2.ann2.Ah01g176300.1">
    <property type="protein sequence ID" value="arahy.Tifrunner.gnm2.ann2.Ah01g176300.1-CDS"/>
    <property type="gene ID" value="arahy.Tifrunner.gnm2.ann2.Ah01g176300"/>
</dbReference>
<dbReference type="PROSITE" id="PS50843">
    <property type="entry name" value="EXPANSIN_CBD"/>
    <property type="match status" value="1"/>
</dbReference>
<dbReference type="Pfam" id="PF03330">
    <property type="entry name" value="DPBB_1"/>
    <property type="match status" value="1"/>
</dbReference>
<evidence type="ECO:0008006" key="7">
    <source>
        <dbReference type="Google" id="ProtNLM"/>
    </source>
</evidence>
<keyword evidence="6" id="KW-1185">Reference proteome</keyword>
<dbReference type="InterPro" id="IPR007118">
    <property type="entry name" value="Expan_Lol_pI"/>
</dbReference>
<proteinExistence type="inferred from homology"/>
<evidence type="ECO:0000259" key="4">
    <source>
        <dbReference type="PROSITE" id="PS50843"/>
    </source>
</evidence>
<dbReference type="Gene3D" id="2.40.40.10">
    <property type="entry name" value="RlpA-like domain"/>
    <property type="match status" value="1"/>
</dbReference>
<evidence type="ECO:0000256" key="2">
    <source>
        <dbReference type="SAM" id="SignalP"/>
    </source>
</evidence>
<comment type="caution">
    <text evidence="5">The sequence shown here is derived from an EMBL/GenBank/DDBJ whole genome shotgun (WGS) entry which is preliminary data.</text>
</comment>
<feature type="domain" description="Expansin-like EG45" evidence="3">
    <location>
        <begin position="48"/>
        <end position="153"/>
    </location>
</feature>
<keyword evidence="2" id="KW-0732">Signal</keyword>
<dbReference type="SMR" id="A0A445ESF7"/>
<dbReference type="PANTHER" id="PTHR31692">
    <property type="entry name" value="EXPANSIN-B3"/>
    <property type="match status" value="1"/>
</dbReference>
<dbReference type="PRINTS" id="PR01225">
    <property type="entry name" value="EXPANSNFAMLY"/>
</dbReference>
<dbReference type="GO" id="GO:0005576">
    <property type="term" value="C:extracellular region"/>
    <property type="evidence" value="ECO:0007669"/>
    <property type="project" value="InterPro"/>
</dbReference>
<feature type="signal peptide" evidence="2">
    <location>
        <begin position="1"/>
        <end position="25"/>
    </location>
</feature>
<dbReference type="InterPro" id="IPR007112">
    <property type="entry name" value="Expansin/allergen_DPBB_dom"/>
</dbReference>
<protein>
    <recommendedName>
        <fullName evidence="7">Expansin-like B1</fullName>
    </recommendedName>
</protein>
<dbReference type="OrthoDB" id="5823761at2759"/>
<evidence type="ECO:0000313" key="6">
    <source>
        <dbReference type="Proteomes" id="UP000289738"/>
    </source>
</evidence>
<evidence type="ECO:0000259" key="3">
    <source>
        <dbReference type="PROSITE" id="PS50842"/>
    </source>
</evidence>